<feature type="non-terminal residue" evidence="2">
    <location>
        <position position="1"/>
    </location>
</feature>
<proteinExistence type="predicted"/>
<evidence type="ECO:0000259" key="1">
    <source>
        <dbReference type="PROSITE" id="PS51406"/>
    </source>
</evidence>
<organism evidence="2 3">
    <name type="scientific">Stichopus japonicus</name>
    <name type="common">Sea cucumber</name>
    <dbReference type="NCBI Taxonomy" id="307972"/>
    <lineage>
        <taxon>Eukaryota</taxon>
        <taxon>Metazoa</taxon>
        <taxon>Echinodermata</taxon>
        <taxon>Eleutherozoa</taxon>
        <taxon>Echinozoa</taxon>
        <taxon>Holothuroidea</taxon>
        <taxon>Aspidochirotacea</taxon>
        <taxon>Aspidochirotida</taxon>
        <taxon>Stichopodidae</taxon>
        <taxon>Apostichopus</taxon>
    </lineage>
</organism>
<dbReference type="InterPro" id="IPR002181">
    <property type="entry name" value="Fibrinogen_a/b/g_C_dom"/>
</dbReference>
<dbReference type="Pfam" id="PF00147">
    <property type="entry name" value="Fibrinogen_C"/>
    <property type="match status" value="2"/>
</dbReference>
<sequence length="427" mass="49382">DALQTINDNTGDTSVGSSFFFYQQSNYPRDCREVQEQCSSHNSTGVFMIKPDGYLEPFEVYCDNTDSSGGWTVIQRRIDDSIDFSRDWDSYKSGFGFLSQGFWLGNEKISHLTNQKKYQLVIEMTSSNGSLIRVSYDNFRISDEFSNFKLFSLGVLWKNSNSCQRTCDAPEMCQDGVCNEAEACVCSDGYFMKGSDCVPQEQCGCYESEGQTVIPEIYEDGSEDNDIYRIKPTGWTGEAFEVYCNMTDGGGWTVFQRRVDGTEDFYLGWDSYKEGFGELDHEFWLGNDKLSNLTNQKRYEIRIDMVNRDGSPYYAKFDNFRINDESDKYRLSELGTYSGTADSRSNPDGYGLRYFLNQQFTTKDSDNDVYSSNCAVYYHGAWWYKSCYYCLNGDYHASRSSYNSPYWYYLPGSYYNIKYSEMKIRPF</sequence>
<feature type="domain" description="Fibrinogen C-terminal" evidence="1">
    <location>
        <begin position="22"/>
        <end position="154"/>
    </location>
</feature>
<name>A0A2G8L6Q8_STIJA</name>
<dbReference type="CDD" id="cd19941">
    <property type="entry name" value="TIL"/>
    <property type="match status" value="1"/>
</dbReference>
<dbReference type="Gene3D" id="3.90.215.10">
    <property type="entry name" value="Gamma Fibrinogen, chain A, domain 1"/>
    <property type="match status" value="2"/>
</dbReference>
<accession>A0A2G8L6Q8</accession>
<dbReference type="OrthoDB" id="10045365at2759"/>
<evidence type="ECO:0000313" key="3">
    <source>
        <dbReference type="Proteomes" id="UP000230750"/>
    </source>
</evidence>
<dbReference type="EMBL" id="MRZV01000193">
    <property type="protein sequence ID" value="PIK55959.1"/>
    <property type="molecule type" value="Genomic_DNA"/>
</dbReference>
<dbReference type="SUPFAM" id="SSF56496">
    <property type="entry name" value="Fibrinogen C-terminal domain-like"/>
    <property type="match status" value="2"/>
</dbReference>
<gene>
    <name evidence="2" type="ORF">BSL78_07107</name>
</gene>
<dbReference type="InterPro" id="IPR050373">
    <property type="entry name" value="Fibrinogen_C-term_domain"/>
</dbReference>
<dbReference type="AlphaFoldDB" id="A0A2G8L6Q8"/>
<feature type="domain" description="Fibrinogen C-terminal" evidence="1">
    <location>
        <begin position="205"/>
        <end position="427"/>
    </location>
</feature>
<comment type="caution">
    <text evidence="2">The sequence shown here is derived from an EMBL/GenBank/DDBJ whole genome shotgun (WGS) entry which is preliminary data.</text>
</comment>
<reference evidence="2 3" key="1">
    <citation type="journal article" date="2017" name="PLoS Biol.">
        <title>The sea cucumber genome provides insights into morphological evolution and visceral regeneration.</title>
        <authorList>
            <person name="Zhang X."/>
            <person name="Sun L."/>
            <person name="Yuan J."/>
            <person name="Sun Y."/>
            <person name="Gao Y."/>
            <person name="Zhang L."/>
            <person name="Li S."/>
            <person name="Dai H."/>
            <person name="Hamel J.F."/>
            <person name="Liu C."/>
            <person name="Yu Y."/>
            <person name="Liu S."/>
            <person name="Lin W."/>
            <person name="Guo K."/>
            <person name="Jin S."/>
            <person name="Xu P."/>
            <person name="Storey K.B."/>
            <person name="Huan P."/>
            <person name="Zhang T."/>
            <person name="Zhou Y."/>
            <person name="Zhang J."/>
            <person name="Lin C."/>
            <person name="Li X."/>
            <person name="Xing L."/>
            <person name="Huo D."/>
            <person name="Sun M."/>
            <person name="Wang L."/>
            <person name="Mercier A."/>
            <person name="Li F."/>
            <person name="Yang H."/>
            <person name="Xiang J."/>
        </authorList>
    </citation>
    <scope>NUCLEOTIDE SEQUENCE [LARGE SCALE GENOMIC DNA]</scope>
    <source>
        <strain evidence="2">Shaxun</strain>
        <tissue evidence="2">Muscle</tissue>
    </source>
</reference>
<keyword evidence="3" id="KW-1185">Reference proteome</keyword>
<dbReference type="Proteomes" id="UP000230750">
    <property type="component" value="Unassembled WGS sequence"/>
</dbReference>
<dbReference type="InterPro" id="IPR014716">
    <property type="entry name" value="Fibrinogen_a/b/g_C_1"/>
</dbReference>
<dbReference type="NCBIfam" id="NF040941">
    <property type="entry name" value="GGGWT_bact"/>
    <property type="match status" value="1"/>
</dbReference>
<dbReference type="PROSITE" id="PS51406">
    <property type="entry name" value="FIBRINOGEN_C_2"/>
    <property type="match status" value="2"/>
</dbReference>
<dbReference type="CDD" id="cd00087">
    <property type="entry name" value="FReD"/>
    <property type="match status" value="1"/>
</dbReference>
<evidence type="ECO:0000313" key="2">
    <source>
        <dbReference type="EMBL" id="PIK55959.1"/>
    </source>
</evidence>
<dbReference type="InterPro" id="IPR036056">
    <property type="entry name" value="Fibrinogen-like_C"/>
</dbReference>
<dbReference type="GO" id="GO:0005615">
    <property type="term" value="C:extracellular space"/>
    <property type="evidence" value="ECO:0007669"/>
    <property type="project" value="TreeGrafter"/>
</dbReference>
<protein>
    <submittedName>
        <fullName evidence="2">Putative ficolin-2-like</fullName>
    </submittedName>
</protein>
<dbReference type="PANTHER" id="PTHR19143">
    <property type="entry name" value="FIBRINOGEN/TENASCIN/ANGIOPOEITIN"/>
    <property type="match status" value="1"/>
</dbReference>
<dbReference type="STRING" id="307972.A0A2G8L6Q8"/>
<dbReference type="SMART" id="SM00186">
    <property type="entry name" value="FBG"/>
    <property type="match status" value="2"/>
</dbReference>